<dbReference type="PROSITE" id="PS51186">
    <property type="entry name" value="GNAT"/>
    <property type="match status" value="1"/>
</dbReference>
<comment type="caution">
    <text evidence="2">The sequence shown here is derived from an EMBL/GenBank/DDBJ whole genome shotgun (WGS) entry which is preliminary data.</text>
</comment>
<evidence type="ECO:0000313" key="2">
    <source>
        <dbReference type="EMBL" id="TSJ62178.1"/>
    </source>
</evidence>
<sequence>MDIRPETAADRRAVHALNRAAFGQPVEADLVDRLRADGDVVLSLVAVEGTGADEALLGHVLLSRMAAPLRALALGPLAVRPDRQRQGIGAALVHAAIDHALRHGWQTIFVLGEPNYYRRFGFDAGLAAGFASPYAGPYFMALALDGDLPARTGDLRHAPAFADLG</sequence>
<dbReference type="SUPFAM" id="SSF55729">
    <property type="entry name" value="Acyl-CoA N-acyltransferases (Nat)"/>
    <property type="match status" value="1"/>
</dbReference>
<dbReference type="EMBL" id="VMBP01000003">
    <property type="protein sequence ID" value="TSJ62178.1"/>
    <property type="molecule type" value="Genomic_DNA"/>
</dbReference>
<proteinExistence type="predicted"/>
<dbReference type="Gene3D" id="3.40.630.30">
    <property type="match status" value="1"/>
</dbReference>
<name>A0ABY3DQZ4_9HYPH</name>
<feature type="domain" description="N-acetyltransferase" evidence="1">
    <location>
        <begin position="1"/>
        <end position="145"/>
    </location>
</feature>
<dbReference type="Pfam" id="PF00583">
    <property type="entry name" value="Acetyltransf_1"/>
    <property type="match status" value="1"/>
</dbReference>
<reference evidence="2 3" key="1">
    <citation type="submission" date="2019-07" db="EMBL/GenBank/DDBJ databases">
        <authorList>
            <person name="Grouzdev D.S."/>
        </authorList>
    </citation>
    <scope>NUCLEOTIDE SEQUENCE [LARGE SCALE GENOMIC DNA]</scope>
    <source>
        <strain evidence="2 3">3C</strain>
    </source>
</reference>
<dbReference type="Proteomes" id="UP000315321">
    <property type="component" value="Unassembled WGS sequence"/>
</dbReference>
<organism evidence="2 3">
    <name type="scientific">Ancylobacter moscoviensis</name>
    <dbReference type="NCBI Taxonomy" id="2597768"/>
    <lineage>
        <taxon>Bacteria</taxon>
        <taxon>Pseudomonadati</taxon>
        <taxon>Pseudomonadota</taxon>
        <taxon>Alphaproteobacteria</taxon>
        <taxon>Hyphomicrobiales</taxon>
        <taxon>Xanthobacteraceae</taxon>
        <taxon>Ancylobacter</taxon>
    </lineage>
</organism>
<dbReference type="InterPro" id="IPR000182">
    <property type="entry name" value="GNAT_dom"/>
</dbReference>
<dbReference type="CDD" id="cd04301">
    <property type="entry name" value="NAT_SF"/>
    <property type="match status" value="1"/>
</dbReference>
<dbReference type="InterPro" id="IPR016181">
    <property type="entry name" value="Acyl_CoA_acyltransferase"/>
</dbReference>
<evidence type="ECO:0000259" key="1">
    <source>
        <dbReference type="PROSITE" id="PS51186"/>
    </source>
</evidence>
<keyword evidence="3" id="KW-1185">Reference proteome</keyword>
<accession>A0ABY3DQZ4</accession>
<evidence type="ECO:0000313" key="3">
    <source>
        <dbReference type="Proteomes" id="UP000315321"/>
    </source>
</evidence>
<gene>
    <name evidence="2" type="ORF">FO470_11485</name>
</gene>
<dbReference type="RefSeq" id="WP_144343094.1">
    <property type="nucleotide sequence ID" value="NZ_VMBP01000003.1"/>
</dbReference>
<protein>
    <submittedName>
        <fullName evidence="2">N-acetyltransferase</fullName>
    </submittedName>
</protein>